<dbReference type="Proteomes" id="UP001253193">
    <property type="component" value="Unassembled WGS sequence"/>
</dbReference>
<keyword evidence="2" id="KW-0732">Signal</keyword>
<evidence type="ECO:0008006" key="5">
    <source>
        <dbReference type="Google" id="ProtNLM"/>
    </source>
</evidence>
<evidence type="ECO:0000256" key="1">
    <source>
        <dbReference type="SAM" id="MobiDB-lite"/>
    </source>
</evidence>
<dbReference type="RefSeq" id="WP_311019745.1">
    <property type="nucleotide sequence ID" value="NZ_JAUHGG010000003.1"/>
</dbReference>
<organism evidence="3 4">
    <name type="scientific">Vibrio parahaemolyticus</name>
    <dbReference type="NCBI Taxonomy" id="670"/>
    <lineage>
        <taxon>Bacteria</taxon>
        <taxon>Pseudomonadati</taxon>
        <taxon>Pseudomonadota</taxon>
        <taxon>Gammaproteobacteria</taxon>
        <taxon>Vibrionales</taxon>
        <taxon>Vibrionaceae</taxon>
        <taxon>Vibrio</taxon>
    </lineage>
</organism>
<accession>A0AAW8PY73</accession>
<evidence type="ECO:0000256" key="2">
    <source>
        <dbReference type="SAM" id="SignalP"/>
    </source>
</evidence>
<feature type="signal peptide" evidence="2">
    <location>
        <begin position="1"/>
        <end position="21"/>
    </location>
</feature>
<evidence type="ECO:0000313" key="4">
    <source>
        <dbReference type="Proteomes" id="UP001253193"/>
    </source>
</evidence>
<evidence type="ECO:0000313" key="3">
    <source>
        <dbReference type="EMBL" id="MDS1820959.1"/>
    </source>
</evidence>
<feature type="compositionally biased region" description="Polar residues" evidence="1">
    <location>
        <begin position="218"/>
        <end position="229"/>
    </location>
</feature>
<dbReference type="AlphaFoldDB" id="A0AAW8PY73"/>
<name>A0AAW8PY73_VIBPH</name>
<dbReference type="EMBL" id="JAUHGG010000003">
    <property type="protein sequence ID" value="MDS1820959.1"/>
    <property type="molecule type" value="Genomic_DNA"/>
</dbReference>
<proteinExistence type="predicted"/>
<feature type="compositionally biased region" description="Polar residues" evidence="1">
    <location>
        <begin position="236"/>
        <end position="246"/>
    </location>
</feature>
<feature type="region of interest" description="Disordered" evidence="1">
    <location>
        <begin position="217"/>
        <end position="258"/>
    </location>
</feature>
<sequence>MKLNKVFVACALAVIPYSAQSQSLIATGFGPAVTQPLAEDVARITAATGTTTTTIMQATQNVIAAVHSSGTEASKATLSAASKTSTDNLTAAQIQMKLEMDYKAQIEAQRQKDRAKLISDETDASVKFIESFLRREDIKHLNISEVIDYTKTQLDSKAVVVEPPALAPSCNEGDKACLEKKEKMKNVGFERKFTPSSHLETYAEMCAVGKKQKAIKSAETSAKNRTNIDSAKKSQETLNKTNSREAQSARIKEQQNNTCTPDAVDKGLCGTVTKGDYIEKVLKNEIIPNGGQSAANLYAPSAVGGAGIVNLESPELKKMAQMVEFDSLEKTAGGKKDLPKIVQTYRNSAQLKAAESFVENIVNLDAIGNQPVSERKKESSVAFQSMFMSRAAQLDLAKNTLNQSVAERRGQKLSGIPMSSIKSGTLIKEVEDGAGPLDLKWHQIQEDMDKVSPANIDKLTAMSDNQIWLEMYTTLVKKNEAQFDRRMRLERQSLLLASLLAAQANDPKNIEYMKRVGE</sequence>
<gene>
    <name evidence="3" type="ORF">QX249_09845</name>
</gene>
<feature type="chain" id="PRO_5043353482" description="Conjugal transfer protein TraW" evidence="2">
    <location>
        <begin position="22"/>
        <end position="518"/>
    </location>
</feature>
<comment type="caution">
    <text evidence="3">The sequence shown here is derived from an EMBL/GenBank/DDBJ whole genome shotgun (WGS) entry which is preliminary data.</text>
</comment>
<reference evidence="3" key="1">
    <citation type="submission" date="2023-06" db="EMBL/GenBank/DDBJ databases">
        <title>Genomic Diversity of Vibrio spp. and Metagenomic Analysis of Pathogens in Florida Gulf Coastal Waters Following Hurricane Ian.</title>
        <authorList>
            <person name="Brumfield K.D."/>
        </authorList>
    </citation>
    <scope>NUCLEOTIDE SEQUENCE</scope>
    <source>
        <strain evidence="3">WBS2B-138</strain>
    </source>
</reference>
<protein>
    <recommendedName>
        <fullName evidence="5">Conjugal transfer protein TraW</fullName>
    </recommendedName>
</protein>